<sequence>MPSVRIVHNSSLFSAPPNSILIHACNTVGSWRSGVAAAFKAHYPGAHSAYVSACSSGVSVGSTLLIPPQACDVAAGRQHWIACLFTSARYGKDVDAPETVLKNTRGAMEDLLWQVEALEIADGGDGVEKDGGGRPGEWHAAKINSVRFRVPWEETVGVVEEVLEGKGREVVVYEYDEVAAADAGRGGRGKGRGRA</sequence>
<dbReference type="InterPro" id="IPR002589">
    <property type="entry name" value="Macro_dom"/>
</dbReference>
<dbReference type="Proteomes" id="UP000326924">
    <property type="component" value="Unassembled WGS sequence"/>
</dbReference>
<accession>A0A5J5F7G6</accession>
<dbReference type="FunCoup" id="A0A5J5F7G6">
    <property type="interactions" value="3"/>
</dbReference>
<evidence type="ECO:0000256" key="1">
    <source>
        <dbReference type="ARBA" id="ARBA00002432"/>
    </source>
</evidence>
<dbReference type="SUPFAM" id="SSF52949">
    <property type="entry name" value="Macro domain-like"/>
    <property type="match status" value="1"/>
</dbReference>
<keyword evidence="5" id="KW-0378">Hydrolase</keyword>
<evidence type="ECO:0000256" key="2">
    <source>
        <dbReference type="ARBA" id="ARBA00006575"/>
    </source>
</evidence>
<dbReference type="GO" id="GO:0140291">
    <property type="term" value="P:peptidyl-glutamate ADP-deribosylation"/>
    <property type="evidence" value="ECO:0007669"/>
    <property type="project" value="TreeGrafter"/>
</dbReference>
<dbReference type="PANTHER" id="PTHR12521:SF0">
    <property type="entry name" value="ADP-RIBOSE GLYCOHYDROLASE OARD1"/>
    <property type="match status" value="1"/>
</dbReference>
<feature type="domain" description="Macro" evidence="7">
    <location>
        <begin position="22"/>
        <end position="110"/>
    </location>
</feature>
<gene>
    <name evidence="8" type="ORF">FN846DRAFT_916673</name>
</gene>
<dbReference type="AlphaFoldDB" id="A0A5J5F7G6"/>
<keyword evidence="9" id="KW-1185">Reference proteome</keyword>
<evidence type="ECO:0000256" key="5">
    <source>
        <dbReference type="ARBA" id="ARBA00022912"/>
    </source>
</evidence>
<comment type="caution">
    <text evidence="8">The sequence shown here is derived from an EMBL/GenBank/DDBJ whole genome shotgun (WGS) entry which is preliminary data.</text>
</comment>
<dbReference type="Gene3D" id="3.40.220.10">
    <property type="entry name" value="Leucine Aminopeptidase, subunit E, domain 1"/>
    <property type="match status" value="1"/>
</dbReference>
<keyword evidence="5" id="KW-0904">Protein phosphatase</keyword>
<dbReference type="InterPro" id="IPR043472">
    <property type="entry name" value="Macro_dom-like"/>
</dbReference>
<dbReference type="Pfam" id="PF01661">
    <property type="entry name" value="Macro"/>
    <property type="match status" value="1"/>
</dbReference>
<dbReference type="OrthoDB" id="2155246at2759"/>
<proteinExistence type="inferred from homology"/>
<organism evidence="8 9">
    <name type="scientific">Sphaerosporella brunnea</name>
    <dbReference type="NCBI Taxonomy" id="1250544"/>
    <lineage>
        <taxon>Eukaryota</taxon>
        <taxon>Fungi</taxon>
        <taxon>Dikarya</taxon>
        <taxon>Ascomycota</taxon>
        <taxon>Pezizomycotina</taxon>
        <taxon>Pezizomycetes</taxon>
        <taxon>Pezizales</taxon>
        <taxon>Pyronemataceae</taxon>
        <taxon>Sphaerosporella</taxon>
    </lineage>
</organism>
<comment type="similarity">
    <text evidence="2">Belongs to the POA1 family.</text>
</comment>
<evidence type="ECO:0000256" key="3">
    <source>
        <dbReference type="ARBA" id="ARBA00012983"/>
    </source>
</evidence>
<reference evidence="8 9" key="1">
    <citation type="submission" date="2019-09" db="EMBL/GenBank/DDBJ databases">
        <title>Draft genome of the ectomycorrhizal ascomycete Sphaerosporella brunnea.</title>
        <authorList>
            <consortium name="DOE Joint Genome Institute"/>
            <person name="Benucci G.M."/>
            <person name="Marozzi G."/>
            <person name="Antonielli L."/>
            <person name="Sanchez S."/>
            <person name="Marco P."/>
            <person name="Wang X."/>
            <person name="Falini L.B."/>
            <person name="Barry K."/>
            <person name="Haridas S."/>
            <person name="Lipzen A."/>
            <person name="Labutti K."/>
            <person name="Grigoriev I.V."/>
            <person name="Murat C."/>
            <person name="Martin F."/>
            <person name="Albertini E."/>
            <person name="Donnini D."/>
            <person name="Bonito G."/>
        </authorList>
    </citation>
    <scope>NUCLEOTIDE SEQUENCE [LARGE SCALE GENOMIC DNA]</scope>
    <source>
        <strain evidence="8 9">Sb_GMNB300</strain>
    </source>
</reference>
<name>A0A5J5F7G6_9PEZI</name>
<comment type="function">
    <text evidence="1">Highly specific phosphatase involved in the metabolism of ADP-ribose 1''-phosphate (Appr1p) which is produced as a consequence of tRNA splicing.</text>
</comment>
<dbReference type="EMBL" id="VXIS01000024">
    <property type="protein sequence ID" value="KAA8912410.1"/>
    <property type="molecule type" value="Genomic_DNA"/>
</dbReference>
<protein>
    <recommendedName>
        <fullName evidence="4">ADP-ribose 1''-phosphate phosphatase</fullName>
        <ecNumber evidence="3">3.1.3.84</ecNumber>
    </recommendedName>
</protein>
<evidence type="ECO:0000256" key="6">
    <source>
        <dbReference type="ARBA" id="ARBA00034427"/>
    </source>
</evidence>
<dbReference type="InterPro" id="IPR050892">
    <property type="entry name" value="ADP-ribose_metab_enzymes"/>
</dbReference>
<dbReference type="InParanoid" id="A0A5J5F7G6"/>
<evidence type="ECO:0000256" key="4">
    <source>
        <dbReference type="ARBA" id="ARBA00019744"/>
    </source>
</evidence>
<dbReference type="PANTHER" id="PTHR12521">
    <property type="entry name" value="PROTEIN C6ORF130"/>
    <property type="match status" value="1"/>
</dbReference>
<evidence type="ECO:0000313" key="9">
    <source>
        <dbReference type="Proteomes" id="UP000326924"/>
    </source>
</evidence>
<dbReference type="EC" id="3.1.3.84" evidence="3"/>
<dbReference type="GO" id="GO:0004721">
    <property type="term" value="F:phosphoprotein phosphatase activity"/>
    <property type="evidence" value="ECO:0007669"/>
    <property type="project" value="UniProtKB-KW"/>
</dbReference>
<evidence type="ECO:0000313" key="8">
    <source>
        <dbReference type="EMBL" id="KAA8912410.1"/>
    </source>
</evidence>
<comment type="catalytic activity">
    <reaction evidence="6">
        <text>ADP-alpha-D-ribose 1''-phosphate + H2O = ADP-D-ribose + phosphate</text>
        <dbReference type="Rhea" id="RHEA:25029"/>
        <dbReference type="ChEBI" id="CHEBI:15377"/>
        <dbReference type="ChEBI" id="CHEBI:43474"/>
        <dbReference type="ChEBI" id="CHEBI:57967"/>
        <dbReference type="ChEBI" id="CHEBI:58753"/>
        <dbReference type="EC" id="3.1.3.84"/>
    </reaction>
</comment>
<evidence type="ECO:0000259" key="7">
    <source>
        <dbReference type="Pfam" id="PF01661"/>
    </source>
</evidence>